<evidence type="ECO:0000313" key="2">
    <source>
        <dbReference type="Proteomes" id="UP001485043"/>
    </source>
</evidence>
<dbReference type="PANTHER" id="PTHR11781:SF22">
    <property type="entry name" value="TYPE I IODOTHYRONINE DEIODINASE"/>
    <property type="match status" value="1"/>
</dbReference>
<name>A0AAW1T928_9CHLO</name>
<dbReference type="Pfam" id="PF00837">
    <property type="entry name" value="T4_deiodinase"/>
    <property type="match status" value="1"/>
</dbReference>
<dbReference type="InterPro" id="IPR000643">
    <property type="entry name" value="Iodothyronine_deiodinase"/>
</dbReference>
<dbReference type="GO" id="GO:0004800">
    <property type="term" value="F:thyroxine 5'-deiodinase activity"/>
    <property type="evidence" value="ECO:0007669"/>
    <property type="project" value="InterPro"/>
</dbReference>
<keyword evidence="2" id="KW-1185">Reference proteome</keyword>
<dbReference type="Gene3D" id="3.40.30.10">
    <property type="entry name" value="Glutaredoxin"/>
    <property type="match status" value="1"/>
</dbReference>
<sequence length="312" mass="35080">MQVTIKLQEQVMQEFGMNRRDMHAALQSFRSGPHEHPELKPLALYHRHQRSREEGLKDKAAMLAIYITEAHAMDEWPINSARCNGDRGPVNVLQPTSDEERCNLARTFCTNFDFKVPMVVDPVSNPFDQEFARWPLRFYILHKGKLANKAFPVRMEPTFAEPLPANCWFLKGEGNAHAVFQQGNPQGDLGGIVLRVRKLQGTVDAVAGQSLMEQRIWQHFVRRTGSNLDAAWTSFVQAALLPGCLLPEVTCPLPESVRRALLSILQQHGRKPCPHALADAAGSVQHGPTNFSNSFGFLRGRLSKLMQLITIL</sequence>
<gene>
    <name evidence="1" type="ORF">WJX84_011840</name>
</gene>
<organism evidence="1 2">
    <name type="scientific">Apatococcus fuscideae</name>
    <dbReference type="NCBI Taxonomy" id="2026836"/>
    <lineage>
        <taxon>Eukaryota</taxon>
        <taxon>Viridiplantae</taxon>
        <taxon>Chlorophyta</taxon>
        <taxon>core chlorophytes</taxon>
        <taxon>Trebouxiophyceae</taxon>
        <taxon>Chlorellales</taxon>
        <taxon>Chlorellaceae</taxon>
        <taxon>Apatococcus</taxon>
    </lineage>
</organism>
<dbReference type="Proteomes" id="UP001485043">
    <property type="component" value="Unassembled WGS sequence"/>
</dbReference>
<evidence type="ECO:0000313" key="1">
    <source>
        <dbReference type="EMBL" id="KAK9865006.1"/>
    </source>
</evidence>
<comment type="caution">
    <text evidence="1">The sequence shown here is derived from an EMBL/GenBank/DDBJ whole genome shotgun (WGS) entry which is preliminary data.</text>
</comment>
<proteinExistence type="predicted"/>
<dbReference type="InterPro" id="IPR043001">
    <property type="entry name" value="IP5_2-K_N_lobe"/>
</dbReference>
<protein>
    <submittedName>
        <fullName evidence="1">Uncharacterized protein</fullName>
    </submittedName>
</protein>
<dbReference type="Gene3D" id="3.30.200.110">
    <property type="entry name" value="Inositol-pentakisphosphate 2-kinase, N-lobe"/>
    <property type="match status" value="1"/>
</dbReference>
<dbReference type="EMBL" id="JALJOV010000294">
    <property type="protein sequence ID" value="KAK9865006.1"/>
    <property type="molecule type" value="Genomic_DNA"/>
</dbReference>
<dbReference type="AlphaFoldDB" id="A0AAW1T928"/>
<accession>A0AAW1T928</accession>
<reference evidence="1 2" key="1">
    <citation type="journal article" date="2024" name="Nat. Commun.">
        <title>Phylogenomics reveals the evolutionary origins of lichenization in chlorophyte algae.</title>
        <authorList>
            <person name="Puginier C."/>
            <person name="Libourel C."/>
            <person name="Otte J."/>
            <person name="Skaloud P."/>
            <person name="Haon M."/>
            <person name="Grisel S."/>
            <person name="Petersen M."/>
            <person name="Berrin J.G."/>
            <person name="Delaux P.M."/>
            <person name="Dal Grande F."/>
            <person name="Keller J."/>
        </authorList>
    </citation>
    <scope>NUCLEOTIDE SEQUENCE [LARGE SCALE GENOMIC DNA]</scope>
    <source>
        <strain evidence="1 2">SAG 2523</strain>
    </source>
</reference>
<dbReference type="PANTHER" id="PTHR11781">
    <property type="entry name" value="IODOTHYRONINE DEIODINASE"/>
    <property type="match status" value="1"/>
</dbReference>